<reference evidence="2 3" key="1">
    <citation type="submission" date="2021-06" db="EMBL/GenBank/DDBJ databases">
        <authorList>
            <person name="Kallberg Y."/>
            <person name="Tangrot J."/>
            <person name="Rosling A."/>
        </authorList>
    </citation>
    <scope>NUCLEOTIDE SEQUENCE [LARGE SCALE GENOMIC DNA]</scope>
    <source>
        <strain evidence="2 3">120-4 pot B 10/14</strain>
    </source>
</reference>
<name>A0ABN7UHK3_GIGMA</name>
<organism evidence="2 3">
    <name type="scientific">Gigaspora margarita</name>
    <dbReference type="NCBI Taxonomy" id="4874"/>
    <lineage>
        <taxon>Eukaryota</taxon>
        <taxon>Fungi</taxon>
        <taxon>Fungi incertae sedis</taxon>
        <taxon>Mucoromycota</taxon>
        <taxon>Glomeromycotina</taxon>
        <taxon>Glomeromycetes</taxon>
        <taxon>Diversisporales</taxon>
        <taxon>Gigasporaceae</taxon>
        <taxon>Gigaspora</taxon>
    </lineage>
</organism>
<protein>
    <submittedName>
        <fullName evidence="2">12339_t:CDS:1</fullName>
    </submittedName>
</protein>
<keyword evidence="3" id="KW-1185">Reference proteome</keyword>
<sequence length="84" mass="9436">MPAQSNKSIDSSELDCKRFGGVRDRKEQSMRIITNKEGSQKYVEPTRPKKYTRDKTNDVSIPSGNEMVAVSAALSKKRKASDEE</sequence>
<dbReference type="Proteomes" id="UP000789901">
    <property type="component" value="Unassembled WGS sequence"/>
</dbReference>
<evidence type="ECO:0000256" key="1">
    <source>
        <dbReference type="SAM" id="MobiDB-lite"/>
    </source>
</evidence>
<feature type="compositionally biased region" description="Basic and acidic residues" evidence="1">
    <location>
        <begin position="14"/>
        <end position="29"/>
    </location>
</feature>
<comment type="caution">
    <text evidence="2">The sequence shown here is derived from an EMBL/GenBank/DDBJ whole genome shotgun (WGS) entry which is preliminary data.</text>
</comment>
<accession>A0ABN7UHK3</accession>
<feature type="non-terminal residue" evidence="2">
    <location>
        <position position="84"/>
    </location>
</feature>
<proteinExistence type="predicted"/>
<evidence type="ECO:0000313" key="3">
    <source>
        <dbReference type="Proteomes" id="UP000789901"/>
    </source>
</evidence>
<dbReference type="EMBL" id="CAJVQB010002679">
    <property type="protein sequence ID" value="CAG8583705.1"/>
    <property type="molecule type" value="Genomic_DNA"/>
</dbReference>
<feature type="compositionally biased region" description="Polar residues" evidence="1">
    <location>
        <begin position="1"/>
        <end position="11"/>
    </location>
</feature>
<gene>
    <name evidence="2" type="ORF">GMARGA_LOCUS6072</name>
</gene>
<feature type="region of interest" description="Disordered" evidence="1">
    <location>
        <begin position="1"/>
        <end position="65"/>
    </location>
</feature>
<feature type="compositionally biased region" description="Basic and acidic residues" evidence="1">
    <location>
        <begin position="44"/>
        <end position="57"/>
    </location>
</feature>
<evidence type="ECO:0000313" key="2">
    <source>
        <dbReference type="EMBL" id="CAG8583705.1"/>
    </source>
</evidence>